<dbReference type="Proteomes" id="UP000824160">
    <property type="component" value="Unassembled WGS sequence"/>
</dbReference>
<evidence type="ECO:0000256" key="3">
    <source>
        <dbReference type="ARBA" id="ARBA00024867"/>
    </source>
</evidence>
<dbReference type="PANTHER" id="PTHR44591">
    <property type="entry name" value="STRESS RESPONSE REGULATOR PROTEIN 1"/>
    <property type="match status" value="1"/>
</dbReference>
<dbReference type="InterPro" id="IPR001789">
    <property type="entry name" value="Sig_transdc_resp-reg_receiver"/>
</dbReference>
<evidence type="ECO:0000313" key="6">
    <source>
        <dbReference type="EMBL" id="HIT94616.1"/>
    </source>
</evidence>
<protein>
    <recommendedName>
        <fullName evidence="1">Stage 0 sporulation protein A homolog</fullName>
    </recommendedName>
</protein>
<dbReference type="InterPro" id="IPR050595">
    <property type="entry name" value="Bact_response_regulator"/>
</dbReference>
<gene>
    <name evidence="6" type="ORF">IAC43_05485</name>
</gene>
<sequence>MEKSKILIVDEYEINRAILSELFCREFDILEADSSSDALQLIAQPDIRLIFLDAQMANMGAQVFLNKIKEMGILKKTPVLLLVN</sequence>
<comment type="caution">
    <text evidence="6">The sequence shown here is derived from an EMBL/GenBank/DDBJ whole genome shotgun (WGS) entry which is preliminary data.</text>
</comment>
<evidence type="ECO:0000256" key="1">
    <source>
        <dbReference type="ARBA" id="ARBA00018672"/>
    </source>
</evidence>
<reference evidence="6" key="2">
    <citation type="journal article" date="2021" name="PeerJ">
        <title>Extensive microbial diversity within the chicken gut microbiome revealed by metagenomics and culture.</title>
        <authorList>
            <person name="Gilroy R."/>
            <person name="Ravi A."/>
            <person name="Getino M."/>
            <person name="Pursley I."/>
            <person name="Horton D.L."/>
            <person name="Alikhan N.F."/>
            <person name="Baker D."/>
            <person name="Gharbi K."/>
            <person name="Hall N."/>
            <person name="Watson M."/>
            <person name="Adriaenssens E.M."/>
            <person name="Foster-Nyarko E."/>
            <person name="Jarju S."/>
            <person name="Secka A."/>
            <person name="Antonio M."/>
            <person name="Oren A."/>
            <person name="Chaudhuri R.R."/>
            <person name="La Ragione R."/>
            <person name="Hildebrand F."/>
            <person name="Pallen M.J."/>
        </authorList>
    </citation>
    <scope>NUCLEOTIDE SEQUENCE</scope>
    <source>
        <strain evidence="6">ChiBcec7-5410</strain>
    </source>
</reference>
<dbReference type="EMBL" id="DVLW01000150">
    <property type="protein sequence ID" value="HIT94616.1"/>
    <property type="molecule type" value="Genomic_DNA"/>
</dbReference>
<dbReference type="GO" id="GO:0000160">
    <property type="term" value="P:phosphorelay signal transduction system"/>
    <property type="evidence" value="ECO:0007669"/>
    <property type="project" value="InterPro"/>
</dbReference>
<organism evidence="6 7">
    <name type="scientific">Candidatus Faecivivens stercoripullorum</name>
    <dbReference type="NCBI Taxonomy" id="2840805"/>
    <lineage>
        <taxon>Bacteria</taxon>
        <taxon>Bacillati</taxon>
        <taxon>Bacillota</taxon>
        <taxon>Clostridia</taxon>
        <taxon>Eubacteriales</taxon>
        <taxon>Oscillospiraceae</taxon>
        <taxon>Oscillospiraceae incertae sedis</taxon>
        <taxon>Candidatus Faecivivens</taxon>
    </lineage>
</organism>
<keyword evidence="2 4" id="KW-0597">Phosphoprotein</keyword>
<dbReference type="Pfam" id="PF00072">
    <property type="entry name" value="Response_reg"/>
    <property type="match status" value="1"/>
</dbReference>
<dbReference type="AlphaFoldDB" id="A0A9D1KSJ2"/>
<evidence type="ECO:0000256" key="2">
    <source>
        <dbReference type="ARBA" id="ARBA00022553"/>
    </source>
</evidence>
<name>A0A9D1KSJ2_9FIRM</name>
<evidence type="ECO:0000313" key="7">
    <source>
        <dbReference type="Proteomes" id="UP000824160"/>
    </source>
</evidence>
<evidence type="ECO:0000256" key="4">
    <source>
        <dbReference type="PROSITE-ProRule" id="PRU00169"/>
    </source>
</evidence>
<accession>A0A9D1KSJ2</accession>
<dbReference type="PROSITE" id="PS50110">
    <property type="entry name" value="RESPONSE_REGULATORY"/>
    <property type="match status" value="1"/>
</dbReference>
<proteinExistence type="predicted"/>
<feature type="non-terminal residue" evidence="6">
    <location>
        <position position="84"/>
    </location>
</feature>
<reference evidence="6" key="1">
    <citation type="submission" date="2020-10" db="EMBL/GenBank/DDBJ databases">
        <authorList>
            <person name="Gilroy R."/>
        </authorList>
    </citation>
    <scope>NUCLEOTIDE SEQUENCE</scope>
    <source>
        <strain evidence="6">ChiBcec7-5410</strain>
    </source>
</reference>
<dbReference type="Gene3D" id="3.40.50.2300">
    <property type="match status" value="1"/>
</dbReference>
<feature type="domain" description="Response regulatory" evidence="5">
    <location>
        <begin position="5"/>
        <end position="84"/>
    </location>
</feature>
<evidence type="ECO:0000259" key="5">
    <source>
        <dbReference type="PROSITE" id="PS50110"/>
    </source>
</evidence>
<dbReference type="InterPro" id="IPR011006">
    <property type="entry name" value="CheY-like_superfamily"/>
</dbReference>
<comment type="function">
    <text evidence="3">May play the central regulatory role in sporulation. It may be an element of the effector pathway responsible for the activation of sporulation genes in response to nutritional stress. Spo0A may act in concert with spo0H (a sigma factor) to control the expression of some genes that are critical to the sporulation process.</text>
</comment>
<dbReference type="SUPFAM" id="SSF52172">
    <property type="entry name" value="CheY-like"/>
    <property type="match status" value="1"/>
</dbReference>
<feature type="modified residue" description="4-aspartylphosphate" evidence="4">
    <location>
        <position position="53"/>
    </location>
</feature>
<dbReference type="PANTHER" id="PTHR44591:SF3">
    <property type="entry name" value="RESPONSE REGULATORY DOMAIN-CONTAINING PROTEIN"/>
    <property type="match status" value="1"/>
</dbReference>